<proteinExistence type="predicted"/>
<evidence type="ECO:0000256" key="2">
    <source>
        <dbReference type="ARBA" id="ARBA00004651"/>
    </source>
</evidence>
<name>A0A5S5C3F6_9BACL</name>
<dbReference type="InterPro" id="IPR036890">
    <property type="entry name" value="HATPase_C_sf"/>
</dbReference>
<dbReference type="GO" id="GO:0005886">
    <property type="term" value="C:plasma membrane"/>
    <property type="evidence" value="ECO:0007669"/>
    <property type="project" value="UniProtKB-SubCell"/>
</dbReference>
<accession>A0A5S5C3F6</accession>
<dbReference type="OrthoDB" id="9780487at2"/>
<dbReference type="InterPro" id="IPR004358">
    <property type="entry name" value="Sig_transdc_His_kin-like_C"/>
</dbReference>
<comment type="caution">
    <text evidence="15">The sequence shown here is derived from an EMBL/GenBank/DDBJ whole genome shotgun (WGS) entry which is preliminary data.</text>
</comment>
<keyword evidence="4" id="KW-1003">Cell membrane</keyword>
<evidence type="ECO:0000256" key="4">
    <source>
        <dbReference type="ARBA" id="ARBA00022475"/>
    </source>
</evidence>
<sequence>MSFYDYVKDKRYFLALYGGIMLFVSLLMAVSVSPLRGMSNILYMNAACLIAVSAYLAVGYGYRRSFYRELSNLPTREGEQTAAALPEAQTAEQRLFVGVIHKLEREHMKQMQRATAEHRDHQDFILSWIHEVKLPIAASRLVMENGSNKSPDELIDKLEDELGKIDNYVEQALYYSRIDSFSKDYLIAEVSLEAVWKESVKKFAKLFITKRIRLRLDETSPYIHSDRKWLGYIIDQIVANALKYTPEDGAITIRYEEDAYERRLLIEDTGIGIKPEDLPRVFDKGFTGANGRSYAKSTGMGLYLAKQMAIKLGSDLSIQSEEGRYTRVTVHFPRAGTYLHWKA</sequence>
<comment type="catalytic activity">
    <reaction evidence="1">
        <text>ATP + protein L-histidine = ADP + protein N-phospho-L-histidine.</text>
        <dbReference type="EC" id="2.7.13.3"/>
    </reaction>
</comment>
<protein>
    <recommendedName>
        <fullName evidence="3">histidine kinase</fullName>
        <ecNumber evidence="3">2.7.13.3</ecNumber>
    </recommendedName>
</protein>
<dbReference type="PROSITE" id="PS50109">
    <property type="entry name" value="HIS_KIN"/>
    <property type="match status" value="1"/>
</dbReference>
<comment type="subcellular location">
    <subcellularLocation>
        <location evidence="2">Cell membrane</location>
        <topology evidence="2">Multi-pass membrane protein</topology>
    </subcellularLocation>
</comment>
<evidence type="ECO:0000256" key="10">
    <source>
        <dbReference type="ARBA" id="ARBA00022989"/>
    </source>
</evidence>
<dbReference type="GO" id="GO:0005524">
    <property type="term" value="F:ATP binding"/>
    <property type="evidence" value="ECO:0007669"/>
    <property type="project" value="UniProtKB-KW"/>
</dbReference>
<dbReference type="InterPro" id="IPR005467">
    <property type="entry name" value="His_kinase_dom"/>
</dbReference>
<keyword evidence="5" id="KW-0808">Transferase</keyword>
<evidence type="ECO:0000256" key="8">
    <source>
        <dbReference type="ARBA" id="ARBA00022777"/>
    </source>
</evidence>
<dbReference type="PRINTS" id="PR00344">
    <property type="entry name" value="BCTRLSENSOR"/>
</dbReference>
<dbReference type="AlphaFoldDB" id="A0A5S5C3F6"/>
<dbReference type="PANTHER" id="PTHR45453:SF2">
    <property type="entry name" value="HISTIDINE KINASE"/>
    <property type="match status" value="1"/>
</dbReference>
<evidence type="ECO:0000256" key="6">
    <source>
        <dbReference type="ARBA" id="ARBA00022692"/>
    </source>
</evidence>
<evidence type="ECO:0000256" key="5">
    <source>
        <dbReference type="ARBA" id="ARBA00022679"/>
    </source>
</evidence>
<keyword evidence="11" id="KW-0902">Two-component regulatory system</keyword>
<keyword evidence="8" id="KW-0418">Kinase</keyword>
<evidence type="ECO:0000259" key="14">
    <source>
        <dbReference type="PROSITE" id="PS50109"/>
    </source>
</evidence>
<feature type="transmembrane region" description="Helical" evidence="13">
    <location>
        <begin position="12"/>
        <end position="35"/>
    </location>
</feature>
<evidence type="ECO:0000256" key="12">
    <source>
        <dbReference type="ARBA" id="ARBA00023136"/>
    </source>
</evidence>
<organism evidence="15 16">
    <name type="scientific">Paenibacillus methanolicus</name>
    <dbReference type="NCBI Taxonomy" id="582686"/>
    <lineage>
        <taxon>Bacteria</taxon>
        <taxon>Bacillati</taxon>
        <taxon>Bacillota</taxon>
        <taxon>Bacilli</taxon>
        <taxon>Bacillales</taxon>
        <taxon>Paenibacillaceae</taxon>
        <taxon>Paenibacillus</taxon>
    </lineage>
</organism>
<evidence type="ECO:0000256" key="9">
    <source>
        <dbReference type="ARBA" id="ARBA00022840"/>
    </source>
</evidence>
<dbReference type="EC" id="2.7.13.3" evidence="3"/>
<dbReference type="PANTHER" id="PTHR45453">
    <property type="entry name" value="PHOSPHATE REGULON SENSOR PROTEIN PHOR"/>
    <property type="match status" value="1"/>
</dbReference>
<keyword evidence="7" id="KW-0547">Nucleotide-binding</keyword>
<reference evidence="15 16" key="1">
    <citation type="submission" date="2019-07" db="EMBL/GenBank/DDBJ databases">
        <title>Genomic Encyclopedia of Type Strains, Phase III (KMG-III): the genomes of soil and plant-associated and newly described type strains.</title>
        <authorList>
            <person name="Whitman W."/>
        </authorList>
    </citation>
    <scope>NUCLEOTIDE SEQUENCE [LARGE SCALE GENOMIC DNA]</scope>
    <source>
        <strain evidence="15 16">BL24</strain>
    </source>
</reference>
<dbReference type="InterPro" id="IPR050351">
    <property type="entry name" value="BphY/WalK/GraS-like"/>
</dbReference>
<keyword evidence="6 13" id="KW-0812">Transmembrane</keyword>
<evidence type="ECO:0000313" key="15">
    <source>
        <dbReference type="EMBL" id="TYP73022.1"/>
    </source>
</evidence>
<dbReference type="GO" id="GO:0004721">
    <property type="term" value="F:phosphoprotein phosphatase activity"/>
    <property type="evidence" value="ECO:0007669"/>
    <property type="project" value="TreeGrafter"/>
</dbReference>
<dbReference type="RefSeq" id="WP_148930599.1">
    <property type="nucleotide sequence ID" value="NZ_VNHS01000007.1"/>
</dbReference>
<feature type="domain" description="Histidine kinase" evidence="14">
    <location>
        <begin position="127"/>
        <end position="336"/>
    </location>
</feature>
<evidence type="ECO:0000256" key="13">
    <source>
        <dbReference type="SAM" id="Phobius"/>
    </source>
</evidence>
<evidence type="ECO:0000313" key="16">
    <source>
        <dbReference type="Proteomes" id="UP000323257"/>
    </source>
</evidence>
<dbReference type="Gene3D" id="3.30.565.10">
    <property type="entry name" value="Histidine kinase-like ATPase, C-terminal domain"/>
    <property type="match status" value="1"/>
</dbReference>
<keyword evidence="12 13" id="KW-0472">Membrane</keyword>
<evidence type="ECO:0000256" key="1">
    <source>
        <dbReference type="ARBA" id="ARBA00000085"/>
    </source>
</evidence>
<evidence type="ECO:0000256" key="11">
    <source>
        <dbReference type="ARBA" id="ARBA00023012"/>
    </source>
</evidence>
<dbReference type="Proteomes" id="UP000323257">
    <property type="component" value="Unassembled WGS sequence"/>
</dbReference>
<keyword evidence="9" id="KW-0067">ATP-binding</keyword>
<keyword evidence="10 13" id="KW-1133">Transmembrane helix</keyword>
<dbReference type="GO" id="GO:0000155">
    <property type="term" value="F:phosphorelay sensor kinase activity"/>
    <property type="evidence" value="ECO:0007669"/>
    <property type="project" value="TreeGrafter"/>
</dbReference>
<gene>
    <name evidence="15" type="ORF">BCM02_1076</name>
</gene>
<keyword evidence="16" id="KW-1185">Reference proteome</keyword>
<dbReference type="EMBL" id="VNHS01000007">
    <property type="protein sequence ID" value="TYP73022.1"/>
    <property type="molecule type" value="Genomic_DNA"/>
</dbReference>
<dbReference type="SUPFAM" id="SSF55874">
    <property type="entry name" value="ATPase domain of HSP90 chaperone/DNA topoisomerase II/histidine kinase"/>
    <property type="match status" value="1"/>
</dbReference>
<dbReference type="Pfam" id="PF02518">
    <property type="entry name" value="HATPase_c"/>
    <property type="match status" value="1"/>
</dbReference>
<dbReference type="GO" id="GO:0016036">
    <property type="term" value="P:cellular response to phosphate starvation"/>
    <property type="evidence" value="ECO:0007669"/>
    <property type="project" value="TreeGrafter"/>
</dbReference>
<evidence type="ECO:0000256" key="7">
    <source>
        <dbReference type="ARBA" id="ARBA00022741"/>
    </source>
</evidence>
<dbReference type="InterPro" id="IPR003594">
    <property type="entry name" value="HATPase_dom"/>
</dbReference>
<dbReference type="SMART" id="SM00387">
    <property type="entry name" value="HATPase_c"/>
    <property type="match status" value="1"/>
</dbReference>
<feature type="transmembrane region" description="Helical" evidence="13">
    <location>
        <begin position="41"/>
        <end position="62"/>
    </location>
</feature>
<evidence type="ECO:0000256" key="3">
    <source>
        <dbReference type="ARBA" id="ARBA00012438"/>
    </source>
</evidence>